<gene>
    <name evidence="4" type="ORF">DEH80_15375</name>
</gene>
<organism evidence="4 5">
    <name type="scientific">Abyssibacter profundi</name>
    <dbReference type="NCBI Taxonomy" id="2182787"/>
    <lineage>
        <taxon>Bacteria</taxon>
        <taxon>Pseudomonadati</taxon>
        <taxon>Pseudomonadota</taxon>
        <taxon>Gammaproteobacteria</taxon>
        <taxon>Chromatiales</taxon>
        <taxon>Oceanococcaceae</taxon>
        <taxon>Abyssibacter</taxon>
    </lineage>
</organism>
<evidence type="ECO:0000313" key="4">
    <source>
        <dbReference type="EMBL" id="PWN54843.1"/>
    </source>
</evidence>
<dbReference type="OrthoDB" id="7051185at2"/>
<dbReference type="SUPFAM" id="SSF56935">
    <property type="entry name" value="Porins"/>
    <property type="match status" value="1"/>
</dbReference>
<dbReference type="GO" id="GO:0009279">
    <property type="term" value="C:cell outer membrane"/>
    <property type="evidence" value="ECO:0007669"/>
    <property type="project" value="UniProtKB-SubCell"/>
</dbReference>
<evidence type="ECO:0000313" key="5">
    <source>
        <dbReference type="Proteomes" id="UP000251800"/>
    </source>
</evidence>
<evidence type="ECO:0000256" key="3">
    <source>
        <dbReference type="ARBA" id="ARBA00023237"/>
    </source>
</evidence>
<protein>
    <submittedName>
        <fullName evidence="4">Uncharacterized protein</fullName>
    </submittedName>
</protein>
<name>A0A383XQD9_9GAMM</name>
<dbReference type="AlphaFoldDB" id="A0A383XQD9"/>
<reference evidence="4 5" key="1">
    <citation type="submission" date="2018-05" db="EMBL/GenBank/DDBJ databases">
        <title>Abyssibacter profundi OUC007T gen. nov., sp. nov, a marine bacterium isolated from seawater of the Mariana Trench.</title>
        <authorList>
            <person name="Zhou S."/>
        </authorList>
    </citation>
    <scope>NUCLEOTIDE SEQUENCE [LARGE SCALE GENOMIC DNA]</scope>
    <source>
        <strain evidence="4 5">OUC007</strain>
    </source>
</reference>
<dbReference type="Gene3D" id="2.40.170.20">
    <property type="entry name" value="TonB-dependent receptor, beta-barrel domain"/>
    <property type="match status" value="1"/>
</dbReference>
<dbReference type="RefSeq" id="WP_109721406.1">
    <property type="nucleotide sequence ID" value="NZ_QEQK01000017.1"/>
</dbReference>
<evidence type="ECO:0000256" key="1">
    <source>
        <dbReference type="ARBA" id="ARBA00004442"/>
    </source>
</evidence>
<proteinExistence type="predicted"/>
<sequence>MLSYSRAIRAALGLQAQLDLSYVDAQFRQADNNPEQRSDAYALLNGRIAWRFARAEVYVAGRNLLDRFYLTQRAFGRFRAGDPRTLFAGIDVAFD</sequence>
<dbReference type="EMBL" id="QEQK01000017">
    <property type="protein sequence ID" value="PWN54843.1"/>
    <property type="molecule type" value="Genomic_DNA"/>
</dbReference>
<dbReference type="Proteomes" id="UP000251800">
    <property type="component" value="Unassembled WGS sequence"/>
</dbReference>
<dbReference type="InterPro" id="IPR036942">
    <property type="entry name" value="Beta-barrel_TonB_sf"/>
</dbReference>
<keyword evidence="2" id="KW-0472">Membrane</keyword>
<comment type="subcellular location">
    <subcellularLocation>
        <location evidence="1">Cell outer membrane</location>
    </subcellularLocation>
</comment>
<keyword evidence="3" id="KW-0998">Cell outer membrane</keyword>
<keyword evidence="5" id="KW-1185">Reference proteome</keyword>
<comment type="caution">
    <text evidence="4">The sequence shown here is derived from an EMBL/GenBank/DDBJ whole genome shotgun (WGS) entry which is preliminary data.</text>
</comment>
<accession>A0A383XQD9</accession>
<evidence type="ECO:0000256" key="2">
    <source>
        <dbReference type="ARBA" id="ARBA00023136"/>
    </source>
</evidence>